<organism evidence="2 3">
    <name type="scientific">Gaiella occulta</name>
    <dbReference type="NCBI Taxonomy" id="1002870"/>
    <lineage>
        <taxon>Bacteria</taxon>
        <taxon>Bacillati</taxon>
        <taxon>Actinomycetota</taxon>
        <taxon>Thermoleophilia</taxon>
        <taxon>Gaiellales</taxon>
        <taxon>Gaiellaceae</taxon>
        <taxon>Gaiella</taxon>
    </lineage>
</organism>
<gene>
    <name evidence="2" type="ORF">Gocc_0380</name>
</gene>
<dbReference type="EMBL" id="QQZY01000001">
    <property type="protein sequence ID" value="RDI75961.1"/>
    <property type="molecule type" value="Genomic_DNA"/>
</dbReference>
<evidence type="ECO:0000313" key="3">
    <source>
        <dbReference type="Proteomes" id="UP000254134"/>
    </source>
</evidence>
<feature type="transmembrane region" description="Helical" evidence="1">
    <location>
        <begin position="74"/>
        <end position="90"/>
    </location>
</feature>
<evidence type="ECO:0000313" key="2">
    <source>
        <dbReference type="EMBL" id="RDI75961.1"/>
    </source>
</evidence>
<sequence length="146" mass="15252">MDADGRRDGRRAALVVLGAVVVSLVPWTVYLSLALPDEHLETNWALVWTGFDSALAALAIGTLAAVWRRSDATALLATALATALVCDAWFDVTTAAPGDELVVAALMAVLVELPAAAFSLRVALRAFAARPAAQAVSEKPPSTTRV</sequence>
<name>A0A7M2Z0Z9_9ACTN</name>
<evidence type="ECO:0000256" key="1">
    <source>
        <dbReference type="SAM" id="Phobius"/>
    </source>
</evidence>
<keyword evidence="1" id="KW-0812">Transmembrane</keyword>
<feature type="transmembrane region" description="Helical" evidence="1">
    <location>
        <begin position="12"/>
        <end position="33"/>
    </location>
</feature>
<reference evidence="3" key="2">
    <citation type="journal article" date="2019" name="MicrobiologyOpen">
        <title>High-quality draft genome sequence of Gaiella occulta isolated from a 150 meter deep mineral water borehole and comparison with the genome sequences of other deep-branching lineages of the phylum Actinobacteria.</title>
        <authorList>
            <person name="Severino R."/>
            <person name="Froufe H.J.C."/>
            <person name="Barroso C."/>
            <person name="Albuquerque L."/>
            <person name="Lobo-da-Cunha A."/>
            <person name="da Costa M.S."/>
            <person name="Egas C."/>
        </authorList>
    </citation>
    <scope>NUCLEOTIDE SEQUENCE [LARGE SCALE GENOMIC DNA]</scope>
    <source>
        <strain evidence="3">F2-233</strain>
    </source>
</reference>
<dbReference type="Proteomes" id="UP000254134">
    <property type="component" value="Unassembled WGS sequence"/>
</dbReference>
<dbReference type="AlphaFoldDB" id="A0A7M2Z0Z9"/>
<feature type="transmembrane region" description="Helical" evidence="1">
    <location>
        <begin position="102"/>
        <end position="124"/>
    </location>
</feature>
<comment type="caution">
    <text evidence="2">The sequence shown here is derived from an EMBL/GenBank/DDBJ whole genome shotgun (WGS) entry which is preliminary data.</text>
</comment>
<keyword evidence="3" id="KW-1185">Reference proteome</keyword>
<accession>A0A7M2Z0Z9</accession>
<keyword evidence="1" id="KW-0472">Membrane</keyword>
<protein>
    <submittedName>
        <fullName evidence="2">Uncharacterized protein</fullName>
    </submittedName>
</protein>
<dbReference type="RefSeq" id="WP_114794832.1">
    <property type="nucleotide sequence ID" value="NZ_QQZY01000001.1"/>
</dbReference>
<keyword evidence="1" id="KW-1133">Transmembrane helix</keyword>
<reference evidence="2 3" key="1">
    <citation type="submission" date="2018-07" db="EMBL/GenBank/DDBJ databases">
        <title>High-quality-draft genome sequence of Gaiella occulta.</title>
        <authorList>
            <person name="Severino R."/>
            <person name="Froufe H.J.C."/>
            <person name="Rainey F.A."/>
            <person name="Barroso C."/>
            <person name="Albuquerque L."/>
            <person name="Lobo-Da-Cunha A."/>
            <person name="Da Costa M.S."/>
            <person name="Egas C."/>
        </authorList>
    </citation>
    <scope>NUCLEOTIDE SEQUENCE [LARGE SCALE GENOMIC DNA]</scope>
    <source>
        <strain evidence="2 3">F2-233</strain>
    </source>
</reference>
<proteinExistence type="predicted"/>
<feature type="transmembrane region" description="Helical" evidence="1">
    <location>
        <begin position="45"/>
        <end position="67"/>
    </location>
</feature>